<evidence type="ECO:0000256" key="1">
    <source>
        <dbReference type="ARBA" id="ARBA00004651"/>
    </source>
</evidence>
<keyword evidence="3" id="KW-0813">Transport</keyword>
<dbReference type="Pfam" id="PF03189">
    <property type="entry name" value="Otopetrin"/>
    <property type="match status" value="3"/>
</dbReference>
<feature type="transmembrane region" description="Helical" evidence="12">
    <location>
        <begin position="259"/>
        <end position="277"/>
    </location>
</feature>
<keyword evidence="4" id="KW-1003">Cell membrane</keyword>
<keyword evidence="10" id="KW-0407">Ion channel</keyword>
<evidence type="ECO:0000256" key="9">
    <source>
        <dbReference type="ARBA" id="ARBA00023136"/>
    </source>
</evidence>
<evidence type="ECO:0000256" key="4">
    <source>
        <dbReference type="ARBA" id="ARBA00022475"/>
    </source>
</evidence>
<comment type="similarity">
    <text evidence="2">Belongs to the otopetrin family.</text>
</comment>
<protein>
    <submittedName>
        <fullName evidence="14">Proton channel OTOP3</fullName>
    </submittedName>
</protein>
<keyword evidence="6" id="KW-0375">Hydrogen ion transport</keyword>
<feature type="transmembrane region" description="Helical" evidence="12">
    <location>
        <begin position="54"/>
        <end position="76"/>
    </location>
</feature>
<evidence type="ECO:0000256" key="5">
    <source>
        <dbReference type="ARBA" id="ARBA00022692"/>
    </source>
</evidence>
<dbReference type="GO" id="GO:0015252">
    <property type="term" value="F:proton channel activity"/>
    <property type="evidence" value="ECO:0007669"/>
    <property type="project" value="InterPro"/>
</dbReference>
<keyword evidence="5 12" id="KW-0812">Transmembrane</keyword>
<evidence type="ECO:0000256" key="7">
    <source>
        <dbReference type="ARBA" id="ARBA00022989"/>
    </source>
</evidence>
<evidence type="ECO:0000256" key="6">
    <source>
        <dbReference type="ARBA" id="ARBA00022781"/>
    </source>
</evidence>
<dbReference type="InterPro" id="IPR004878">
    <property type="entry name" value="Otopetrin"/>
</dbReference>
<feature type="region of interest" description="Disordered" evidence="11">
    <location>
        <begin position="1"/>
        <end position="24"/>
    </location>
</feature>
<feature type="transmembrane region" description="Helical" evidence="12">
    <location>
        <begin position="496"/>
        <end position="515"/>
    </location>
</feature>
<feature type="transmembrane region" description="Helical" evidence="12">
    <location>
        <begin position="164"/>
        <end position="182"/>
    </location>
</feature>
<feature type="transmembrane region" description="Helical" evidence="12">
    <location>
        <begin position="527"/>
        <end position="547"/>
    </location>
</feature>
<dbReference type="GO" id="GO:0005886">
    <property type="term" value="C:plasma membrane"/>
    <property type="evidence" value="ECO:0007669"/>
    <property type="project" value="UniProtKB-SubCell"/>
</dbReference>
<dbReference type="AlphaFoldDB" id="A0A6P7YCQ0"/>
<comment type="subcellular location">
    <subcellularLocation>
        <location evidence="1">Cell membrane</location>
        <topology evidence="1">Multi-pass membrane protein</topology>
    </subcellularLocation>
</comment>
<dbReference type="GeneID" id="115472638"/>
<evidence type="ECO:0000256" key="12">
    <source>
        <dbReference type="SAM" id="Phobius"/>
    </source>
</evidence>
<dbReference type="InParanoid" id="A0A6P7YCQ0"/>
<feature type="transmembrane region" description="Helical" evidence="12">
    <location>
        <begin position="379"/>
        <end position="402"/>
    </location>
</feature>
<feature type="transmembrane region" description="Helical" evidence="12">
    <location>
        <begin position="414"/>
        <end position="432"/>
    </location>
</feature>
<evidence type="ECO:0000256" key="2">
    <source>
        <dbReference type="ARBA" id="ARBA00006513"/>
    </source>
</evidence>
<evidence type="ECO:0000256" key="10">
    <source>
        <dbReference type="ARBA" id="ARBA00023303"/>
    </source>
</evidence>
<dbReference type="KEGG" id="muo:115472638"/>
<feature type="transmembrane region" description="Helical" evidence="12">
    <location>
        <begin position="297"/>
        <end position="323"/>
    </location>
</feature>
<dbReference type="OrthoDB" id="6429739at2759"/>
<organism evidence="13 14">
    <name type="scientific">Microcaecilia unicolor</name>
    <dbReference type="NCBI Taxonomy" id="1415580"/>
    <lineage>
        <taxon>Eukaryota</taxon>
        <taxon>Metazoa</taxon>
        <taxon>Chordata</taxon>
        <taxon>Craniata</taxon>
        <taxon>Vertebrata</taxon>
        <taxon>Euteleostomi</taxon>
        <taxon>Amphibia</taxon>
        <taxon>Gymnophiona</taxon>
        <taxon>Siphonopidae</taxon>
        <taxon>Microcaecilia</taxon>
    </lineage>
</organism>
<feature type="transmembrane region" description="Helical" evidence="12">
    <location>
        <begin position="335"/>
        <end position="359"/>
    </location>
</feature>
<name>A0A6P7YCQ0_9AMPH</name>
<evidence type="ECO:0000256" key="11">
    <source>
        <dbReference type="SAM" id="MobiDB-lite"/>
    </source>
</evidence>
<keyword evidence="13" id="KW-1185">Reference proteome</keyword>
<feature type="transmembrane region" description="Helical" evidence="12">
    <location>
        <begin position="194"/>
        <end position="211"/>
    </location>
</feature>
<keyword evidence="7 12" id="KW-1133">Transmembrane helix</keyword>
<dbReference type="RefSeq" id="XP_030062823.1">
    <property type="nucleotide sequence ID" value="XM_030206963.1"/>
</dbReference>
<feature type="transmembrane region" description="Helical" evidence="12">
    <location>
        <begin position="125"/>
        <end position="144"/>
    </location>
</feature>
<accession>A0A6P7YCQ0</accession>
<reference evidence="14" key="1">
    <citation type="submission" date="2025-08" db="UniProtKB">
        <authorList>
            <consortium name="RefSeq"/>
        </authorList>
    </citation>
    <scope>IDENTIFICATION</scope>
</reference>
<evidence type="ECO:0000256" key="3">
    <source>
        <dbReference type="ARBA" id="ARBA00022448"/>
    </source>
</evidence>
<keyword evidence="9 12" id="KW-0472">Membrane</keyword>
<feature type="compositionally biased region" description="Basic and acidic residues" evidence="11">
    <location>
        <begin position="12"/>
        <end position="24"/>
    </location>
</feature>
<dbReference type="PANTHER" id="PTHR21522:SF36">
    <property type="entry name" value="PROTON CHANNEL OTOP3"/>
    <property type="match status" value="1"/>
</dbReference>
<gene>
    <name evidence="14" type="primary">OTOP3</name>
</gene>
<proteinExistence type="inferred from homology"/>
<dbReference type="PANTHER" id="PTHR21522">
    <property type="entry name" value="PROTON CHANNEL OTOP"/>
    <property type="match status" value="1"/>
</dbReference>
<feature type="transmembrane region" description="Helical" evidence="12">
    <location>
        <begin position="82"/>
        <end position="104"/>
    </location>
</feature>
<dbReference type="Proteomes" id="UP000515156">
    <property type="component" value="Chromosome 6"/>
</dbReference>
<evidence type="ECO:0000313" key="13">
    <source>
        <dbReference type="Proteomes" id="UP000515156"/>
    </source>
</evidence>
<keyword evidence="8" id="KW-0406">Ion transport</keyword>
<dbReference type="CTD" id="347741"/>
<sequence>MADEEAGRRRRPSQDTERSMSTEAQKIRYEKSWLSRKCSSHIMRDRQAQKSGQLFSGLLAMNVVFLGTALISSSIFNKKAITYWHVQIFLSILMVFASCWMLYYQIVTSRKPHAVLYKDLHAGAFWLRGSLLIFGACSILLHVFKIGYEATSTDCIEPMEMIFPALEILFISIQTSLLLFFCKDCTQVQHTVTRYGLTLTLATDLLLWVLVVGNDSVKKELEAQLSGVKRSLSGNKNTTCRCSDTAICPVFKMGYVTLYPFYLEYCLICCSMLYVMWKNVGRRISLRGTHAPPKLKLHGVVFGPLLGSFALFIGFSIFIIYQIQATTSELTKQSFILYYSYWVTLLPVMTLCCVSGTIIHSLEEREVDTHKNPTRSLDVVLLLGASLGPFAISYYSIVACVATDLRTQLSSLNLSYSVIIILEHIAQNIFIIEGLHRQSVIETEGKTFEDKVDPSPRRISVLEVRRESLQNFRRASQAYLQNYSQLNWKRRALKEISVFLILCNIILWIMPAFGAQPQFENGLEKTFYGHSTWFTILNFGLPLGIFYRMHAVGGLLEIYLTA</sequence>
<evidence type="ECO:0000256" key="8">
    <source>
        <dbReference type="ARBA" id="ARBA00023065"/>
    </source>
</evidence>
<evidence type="ECO:0000313" key="14">
    <source>
        <dbReference type="RefSeq" id="XP_030062823.1"/>
    </source>
</evidence>
<dbReference type="FunCoup" id="A0A6P7YCQ0">
    <property type="interactions" value="231"/>
</dbReference>